<evidence type="ECO:0000256" key="8">
    <source>
        <dbReference type="ARBA" id="ARBA00048679"/>
    </source>
</evidence>
<comment type="catalytic activity">
    <reaction evidence="7">
        <text>L-threonyl-[protein] + ATP = O-phospho-L-threonyl-[protein] + ADP + H(+)</text>
        <dbReference type="Rhea" id="RHEA:46608"/>
        <dbReference type="Rhea" id="RHEA-COMP:11060"/>
        <dbReference type="Rhea" id="RHEA-COMP:11605"/>
        <dbReference type="ChEBI" id="CHEBI:15378"/>
        <dbReference type="ChEBI" id="CHEBI:30013"/>
        <dbReference type="ChEBI" id="CHEBI:30616"/>
        <dbReference type="ChEBI" id="CHEBI:61977"/>
        <dbReference type="ChEBI" id="CHEBI:456216"/>
        <dbReference type="EC" id="2.7.11.1"/>
    </reaction>
</comment>
<dbReference type="Gene3D" id="3.30.10.20">
    <property type="match status" value="4"/>
</dbReference>
<dbReference type="EMBL" id="JYFN01000006">
    <property type="protein sequence ID" value="KJE24435.1"/>
    <property type="molecule type" value="Genomic_DNA"/>
</dbReference>
<dbReference type="PROSITE" id="PS00108">
    <property type="entry name" value="PROTEIN_KINASE_ST"/>
    <property type="match status" value="1"/>
</dbReference>
<feature type="domain" description="PASTA" evidence="12">
    <location>
        <begin position="638"/>
        <end position="705"/>
    </location>
</feature>
<feature type="domain" description="PASTA" evidence="12">
    <location>
        <begin position="483"/>
        <end position="549"/>
    </location>
</feature>
<dbReference type="CDD" id="cd06577">
    <property type="entry name" value="PASTA_pknB"/>
    <property type="match status" value="4"/>
</dbReference>
<name>A0A0D8BK42_9ACTN</name>
<dbReference type="InterPro" id="IPR011009">
    <property type="entry name" value="Kinase-like_dom_sf"/>
</dbReference>
<dbReference type="AlphaFoldDB" id="A0A0D8BK42"/>
<keyword evidence="14" id="KW-1185">Reference proteome</keyword>
<feature type="domain" description="Protein kinase" evidence="11">
    <location>
        <begin position="68"/>
        <end position="319"/>
    </location>
</feature>
<organism evidence="13 14">
    <name type="scientific">Frankia torreyi</name>
    <dbReference type="NCBI Taxonomy" id="1856"/>
    <lineage>
        <taxon>Bacteria</taxon>
        <taxon>Bacillati</taxon>
        <taxon>Actinomycetota</taxon>
        <taxon>Actinomycetes</taxon>
        <taxon>Frankiales</taxon>
        <taxon>Frankiaceae</taxon>
        <taxon>Frankia</taxon>
    </lineage>
</organism>
<dbReference type="Pfam" id="PF00069">
    <property type="entry name" value="Pkinase"/>
    <property type="match status" value="1"/>
</dbReference>
<evidence type="ECO:0000259" key="11">
    <source>
        <dbReference type="PROSITE" id="PS50011"/>
    </source>
</evidence>
<evidence type="ECO:0000256" key="4">
    <source>
        <dbReference type="ARBA" id="ARBA00022741"/>
    </source>
</evidence>
<dbReference type="PROSITE" id="PS51178">
    <property type="entry name" value="PASTA"/>
    <property type="match status" value="4"/>
</dbReference>
<evidence type="ECO:0000256" key="5">
    <source>
        <dbReference type="ARBA" id="ARBA00022777"/>
    </source>
</evidence>
<dbReference type="Pfam" id="PF03793">
    <property type="entry name" value="PASTA"/>
    <property type="match status" value="4"/>
</dbReference>
<comment type="catalytic activity">
    <reaction evidence="8">
        <text>L-seryl-[protein] + ATP = O-phospho-L-seryl-[protein] + ADP + H(+)</text>
        <dbReference type="Rhea" id="RHEA:17989"/>
        <dbReference type="Rhea" id="RHEA-COMP:9863"/>
        <dbReference type="Rhea" id="RHEA-COMP:11604"/>
        <dbReference type="ChEBI" id="CHEBI:15378"/>
        <dbReference type="ChEBI" id="CHEBI:29999"/>
        <dbReference type="ChEBI" id="CHEBI:30616"/>
        <dbReference type="ChEBI" id="CHEBI:83421"/>
        <dbReference type="ChEBI" id="CHEBI:456216"/>
        <dbReference type="EC" id="2.7.11.1"/>
    </reaction>
</comment>
<dbReference type="Proteomes" id="UP000032545">
    <property type="component" value="Unassembled WGS sequence"/>
</dbReference>
<keyword evidence="4 9" id="KW-0547">Nucleotide-binding</keyword>
<dbReference type="SMART" id="SM00220">
    <property type="entry name" value="S_TKc"/>
    <property type="match status" value="1"/>
</dbReference>
<dbReference type="Gene3D" id="3.30.200.20">
    <property type="entry name" value="Phosphorylase Kinase, domain 1"/>
    <property type="match status" value="1"/>
</dbReference>
<evidence type="ECO:0000259" key="12">
    <source>
        <dbReference type="PROSITE" id="PS51178"/>
    </source>
</evidence>
<evidence type="ECO:0000313" key="14">
    <source>
        <dbReference type="Proteomes" id="UP000032545"/>
    </source>
</evidence>
<dbReference type="EC" id="2.7.11.1" evidence="1"/>
<feature type="domain" description="PASTA" evidence="12">
    <location>
        <begin position="571"/>
        <end position="637"/>
    </location>
</feature>
<dbReference type="GO" id="GO:0005524">
    <property type="term" value="F:ATP binding"/>
    <property type="evidence" value="ECO:0007669"/>
    <property type="project" value="UniProtKB-UniRule"/>
</dbReference>
<proteinExistence type="predicted"/>
<feature type="region of interest" description="Disordered" evidence="10">
    <location>
        <begin position="407"/>
        <end position="438"/>
    </location>
</feature>
<dbReference type="GO" id="GO:0004674">
    <property type="term" value="F:protein serine/threonine kinase activity"/>
    <property type="evidence" value="ECO:0007669"/>
    <property type="project" value="UniProtKB-KW"/>
</dbReference>
<evidence type="ECO:0000256" key="1">
    <source>
        <dbReference type="ARBA" id="ARBA00012513"/>
    </source>
</evidence>
<keyword evidence="5 13" id="KW-0418">Kinase</keyword>
<sequence>MDGCRSAEKPSSAAPGSLGGRAAPPTSPRSGDGPPADGPPLTAPPPELAGRSEVAALRPGDPSELAGYRVVGRLGEGGMGTVYLGRTPEGRLVAIKVIRADIAAVPAFRARFRREAEVGRRVARFCTAELLDAVDPPDGQPFIVTEFIDGPTLAEAVSTGGPLGAADLERVAVSVAAALTAIHGAGLVHRDLKPSNVLLSSFGPRVIDFGIAYAADSTRVTQDSIVGTPAFIAPEQIRADGITSAADIWAWGGLVVFAGTGHPPFGAGPAASQLFRIMQTDPDLEGLGPALGAVVRQAMNRDPRARPTADELLRRLVTLGAAVPPPAGAAQDSAAQDSAAQDSAAQDSAAQDSAAQDSAAQDSAAQDSAAQDSAAQAGSPATVGPDLTALERLVTDAALPGLQELLEPSQVPDPRAVPPHPESAAPRPERSAPAEATPPVRRAFASTRVLVAVALGVLVTLLGAWLVVQADGHDRTAAGTSRQTDTTVPDDLIGLPFHEAATRLRAAGFRAIREETRADAHPRDSVLSVNPVSGSRADASTTVTLVVSTGPTNAQVTIPQVVTPGAGPDDQDDPTTIPDIVGRGADAAEQELRTAGFTNITRSYRSADQPADIVLAVDPTSGTRASRNAALRIDVSTGPGHTTITNVVGWSEVDARSSLETAGLTVVTRTDSGPSGVGPGLVAKVQPPGNTQVAYGTTVTITVVSRQVTVPDVVGQDRATATETLRGLGLDVVEEPRPGSEAPGTVVSQQPRGGVVARGTAITIIVAQAQAPDHTPASTPPASPS</sequence>
<reference evidence="13 14" key="2">
    <citation type="journal article" date="2016" name="Genome Announc.">
        <title>Permanent Draft Genome Sequences for Two Variants of Frankia sp. Strain CpI1, the First Frankia Strain Isolated from Root Nodules of Comptonia peregrina.</title>
        <authorList>
            <person name="Oshone R."/>
            <person name="Hurst S.G.IV."/>
            <person name="Abebe-Akele F."/>
            <person name="Simpson S."/>
            <person name="Morris K."/>
            <person name="Thomas W.K."/>
            <person name="Tisa L.S."/>
        </authorList>
    </citation>
    <scope>NUCLEOTIDE SEQUENCE [LARGE SCALE GENOMIC DNA]</scope>
    <source>
        <strain evidence="14">CpI1-S</strain>
    </source>
</reference>
<keyword evidence="6 9" id="KW-0067">ATP-binding</keyword>
<evidence type="ECO:0000256" key="7">
    <source>
        <dbReference type="ARBA" id="ARBA00047899"/>
    </source>
</evidence>
<dbReference type="Gene3D" id="1.10.510.10">
    <property type="entry name" value="Transferase(Phosphotransferase) domain 1"/>
    <property type="match status" value="1"/>
</dbReference>
<dbReference type="InterPro" id="IPR005543">
    <property type="entry name" value="PASTA_dom"/>
</dbReference>
<dbReference type="PATRIC" id="fig|1502723.3.peg.4944"/>
<dbReference type="InterPro" id="IPR017441">
    <property type="entry name" value="Protein_kinase_ATP_BS"/>
</dbReference>
<feature type="domain" description="PASTA" evidence="12">
    <location>
        <begin position="706"/>
        <end position="768"/>
    </location>
</feature>
<feature type="compositionally biased region" description="Low complexity" evidence="10">
    <location>
        <begin position="328"/>
        <end position="377"/>
    </location>
</feature>
<feature type="compositionally biased region" description="Pro residues" evidence="10">
    <location>
        <begin position="36"/>
        <end position="47"/>
    </location>
</feature>
<dbReference type="SMART" id="SM00740">
    <property type="entry name" value="PASTA"/>
    <property type="match status" value="4"/>
</dbReference>
<feature type="region of interest" description="Disordered" evidence="10">
    <location>
        <begin position="1"/>
        <end position="48"/>
    </location>
</feature>
<dbReference type="InterPro" id="IPR008271">
    <property type="entry name" value="Ser/Thr_kinase_AS"/>
</dbReference>
<evidence type="ECO:0000256" key="3">
    <source>
        <dbReference type="ARBA" id="ARBA00022679"/>
    </source>
</evidence>
<dbReference type="InterPro" id="IPR000719">
    <property type="entry name" value="Prot_kinase_dom"/>
</dbReference>
<accession>A0A0D8BK42</accession>
<keyword evidence="2" id="KW-0723">Serine/threonine-protein kinase</keyword>
<evidence type="ECO:0000256" key="10">
    <source>
        <dbReference type="SAM" id="MobiDB-lite"/>
    </source>
</evidence>
<dbReference type="PROSITE" id="PS00107">
    <property type="entry name" value="PROTEIN_KINASE_ATP"/>
    <property type="match status" value="1"/>
</dbReference>
<reference evidence="14" key="1">
    <citation type="submission" date="2015-02" db="EMBL/GenBank/DDBJ databases">
        <title>Draft Genome of Frankia sp. CpI1-S.</title>
        <authorList>
            <person name="Oshone R.T."/>
            <person name="Ngom M."/>
            <person name="Ghodhbane-Gtari F."/>
            <person name="Gtari M."/>
            <person name="Morris K."/>
            <person name="Thomas K."/>
            <person name="Sen A."/>
            <person name="Tisa L.S."/>
        </authorList>
    </citation>
    <scope>NUCLEOTIDE SEQUENCE [LARGE SCALE GENOMIC DNA]</scope>
    <source>
        <strain evidence="14">CpI1-S</strain>
    </source>
</reference>
<evidence type="ECO:0000256" key="2">
    <source>
        <dbReference type="ARBA" id="ARBA00022527"/>
    </source>
</evidence>
<protein>
    <recommendedName>
        <fullName evidence="1">non-specific serine/threonine protein kinase</fullName>
        <ecNumber evidence="1">2.7.11.1</ecNumber>
    </recommendedName>
</protein>
<dbReference type="SUPFAM" id="SSF56112">
    <property type="entry name" value="Protein kinase-like (PK-like)"/>
    <property type="match status" value="1"/>
</dbReference>
<dbReference type="CDD" id="cd14014">
    <property type="entry name" value="STKc_PknB_like"/>
    <property type="match status" value="1"/>
</dbReference>
<evidence type="ECO:0000256" key="9">
    <source>
        <dbReference type="PROSITE-ProRule" id="PRU10141"/>
    </source>
</evidence>
<dbReference type="PROSITE" id="PS50011">
    <property type="entry name" value="PROTEIN_KINASE_DOM"/>
    <property type="match status" value="1"/>
</dbReference>
<evidence type="ECO:0000256" key="6">
    <source>
        <dbReference type="ARBA" id="ARBA00022840"/>
    </source>
</evidence>
<gene>
    <name evidence="13" type="ORF">FF36_01164</name>
</gene>
<feature type="region of interest" description="Disordered" evidence="10">
    <location>
        <begin position="323"/>
        <end position="383"/>
    </location>
</feature>
<keyword evidence="3" id="KW-0808">Transferase</keyword>
<dbReference type="OrthoDB" id="3202431at2"/>
<dbReference type="PANTHER" id="PTHR43289">
    <property type="entry name" value="MITOGEN-ACTIVATED PROTEIN KINASE KINASE KINASE 20-RELATED"/>
    <property type="match status" value="1"/>
</dbReference>
<dbReference type="PANTHER" id="PTHR43289:SF34">
    <property type="entry name" value="SERINE_THREONINE-PROTEIN KINASE YBDM-RELATED"/>
    <property type="match status" value="1"/>
</dbReference>
<comment type="caution">
    <text evidence="13">The sequence shown here is derived from an EMBL/GenBank/DDBJ whole genome shotgun (WGS) entry which is preliminary data.</text>
</comment>
<feature type="binding site" evidence="9">
    <location>
        <position position="96"/>
    </location>
    <ligand>
        <name>ATP</name>
        <dbReference type="ChEBI" id="CHEBI:30616"/>
    </ligand>
</feature>
<evidence type="ECO:0000313" key="13">
    <source>
        <dbReference type="EMBL" id="KJE24435.1"/>
    </source>
</evidence>